<protein>
    <submittedName>
        <fullName evidence="1">Uncharacterized protein</fullName>
    </submittedName>
</protein>
<dbReference type="Proteomes" id="UP001145114">
    <property type="component" value="Unassembled WGS sequence"/>
</dbReference>
<sequence>MPFLSTALQPSLLPSETFGNINPDNFFSHTQFGDSAIVRNPLGIGSTLISPDLLSNGGQGGLSSTHDLYGNSKPNCSQANPAILDPSVKSGHVFDFQPTFIQPLPILIGPTNTTTNVPAASSVAVATSALFSPNVSAESATTKTPVAFAATTSTDTFNKVTSSADSRSEPALCLSSVSAISIPTDTTLTYEPSSVSATMEEPLSATIGLGTTPFTVNARNQSVNPQSNGNKDHDGNFGTAISGCSQSLGSPLPAFSAPPPSSSSSSSTNPSQSPAILSPQPTPLPSNRNVPAVNTCHSLSKHSAIDGRQCETPANRGPIESSGTTSNTPTLSTIAATAGGVAITSQDASLGADSHMSPQPAHMFCMISHKGNFFTIQGNCFELLGYTSSELLTMKVQEILHPDDVAAFKCFLEALLRAKQPCCSYRFVRKDNSIARLKLAMCCNLLPVQQDISSSPSSPTSSLLPSFEENQGNDILGQSHQATGRSEPSGISAIQSLQEMYASALSNYSRSACSVNLDEYAKASDGAAKPARLPTFLIVATLDELQRQQHPQSSASSSPEQPLYQIVQSAASLGLQNLGVGTAPVLSASVVAKSTIRSGGSSNSDQITKILQKPKKRRGDRASKERDDSGGEPCPKPATPGADVLDGPGKDSMAKPRPTIGRSSLLGLRGTGESRMEEGPRWSQDVM</sequence>
<keyword evidence="2" id="KW-1185">Reference proteome</keyword>
<comment type="caution">
    <text evidence="1">The sequence shown here is derived from an EMBL/GenBank/DDBJ whole genome shotgun (WGS) entry which is preliminary data.</text>
</comment>
<name>A0ACC1HGT6_9FUNG</name>
<organism evidence="1 2">
    <name type="scientific">Spiromyces aspiralis</name>
    <dbReference type="NCBI Taxonomy" id="68401"/>
    <lineage>
        <taxon>Eukaryota</taxon>
        <taxon>Fungi</taxon>
        <taxon>Fungi incertae sedis</taxon>
        <taxon>Zoopagomycota</taxon>
        <taxon>Kickxellomycotina</taxon>
        <taxon>Kickxellomycetes</taxon>
        <taxon>Kickxellales</taxon>
        <taxon>Kickxellaceae</taxon>
        <taxon>Spiromyces</taxon>
    </lineage>
</organism>
<proteinExistence type="predicted"/>
<gene>
    <name evidence="1" type="ORF">EV182_001328</name>
</gene>
<accession>A0ACC1HGT6</accession>
<reference evidence="1" key="1">
    <citation type="submission" date="2022-06" db="EMBL/GenBank/DDBJ databases">
        <title>Phylogenomic reconstructions and comparative analyses of Kickxellomycotina fungi.</title>
        <authorList>
            <person name="Reynolds N.K."/>
            <person name="Stajich J.E."/>
            <person name="Barry K."/>
            <person name="Grigoriev I.V."/>
            <person name="Crous P."/>
            <person name="Smith M.E."/>
        </authorList>
    </citation>
    <scope>NUCLEOTIDE SEQUENCE</scope>
    <source>
        <strain evidence="1">RSA 2271</strain>
    </source>
</reference>
<evidence type="ECO:0000313" key="2">
    <source>
        <dbReference type="Proteomes" id="UP001145114"/>
    </source>
</evidence>
<evidence type="ECO:0000313" key="1">
    <source>
        <dbReference type="EMBL" id="KAJ1675407.1"/>
    </source>
</evidence>
<dbReference type="EMBL" id="JAMZIH010005321">
    <property type="protein sequence ID" value="KAJ1675407.1"/>
    <property type="molecule type" value="Genomic_DNA"/>
</dbReference>